<accession>A0A0J7XWH7</accession>
<dbReference type="PATRIC" id="fig|1420583.3.peg.2537"/>
<evidence type="ECO:0000313" key="1">
    <source>
        <dbReference type="EMBL" id="KMS55942.1"/>
    </source>
</evidence>
<dbReference type="STRING" id="1420583.V473_13635"/>
<protein>
    <submittedName>
        <fullName evidence="1">Uncharacterized protein</fullName>
    </submittedName>
</protein>
<reference evidence="1 2" key="1">
    <citation type="journal article" date="2015" name="G3 (Bethesda)">
        <title>Insights into Ongoing Evolution of the Hexachlorocyclohexane Catabolic Pathway from Comparative Genomics of Ten Sphingomonadaceae Strains.</title>
        <authorList>
            <person name="Pearce S.L."/>
            <person name="Oakeshott J.G."/>
            <person name="Pandey G."/>
        </authorList>
    </citation>
    <scope>NUCLEOTIDE SEQUENCE [LARGE SCALE GENOMIC DNA]</scope>
    <source>
        <strain evidence="1 2">LL01</strain>
    </source>
</reference>
<dbReference type="AlphaFoldDB" id="A0A0J7XWH7"/>
<name>A0A0J7XWH7_9SPHN</name>
<sequence>MDIIRTWAELDTYLTGPIRPDLKALLQNRREQLIEYGELSELGDFIIIQPGDTIDWPLVIDGLPTFEWVQRHGSIFEMPIVLSDSGAGHVLIVPDAEGVDTDLLNLCRTYADQLKGDPEDGTEAV</sequence>
<evidence type="ECO:0000313" key="2">
    <source>
        <dbReference type="Proteomes" id="UP000052232"/>
    </source>
</evidence>
<keyword evidence="2" id="KW-1185">Reference proteome</keyword>
<proteinExistence type="predicted"/>
<dbReference type="Proteomes" id="UP000052232">
    <property type="component" value="Unassembled WGS sequence"/>
</dbReference>
<dbReference type="RefSeq" id="WP_066604332.1">
    <property type="nucleotide sequence ID" value="NZ_KQ130434.1"/>
</dbReference>
<organism evidence="1 2">
    <name type="scientific">Sphingobium cupriresistens LL01</name>
    <dbReference type="NCBI Taxonomy" id="1420583"/>
    <lineage>
        <taxon>Bacteria</taxon>
        <taxon>Pseudomonadati</taxon>
        <taxon>Pseudomonadota</taxon>
        <taxon>Alphaproteobacteria</taxon>
        <taxon>Sphingomonadales</taxon>
        <taxon>Sphingomonadaceae</taxon>
        <taxon>Sphingobium</taxon>
    </lineage>
</organism>
<gene>
    <name evidence="1" type="ORF">V473_13635</name>
</gene>
<dbReference type="EMBL" id="JACT01000002">
    <property type="protein sequence ID" value="KMS55942.1"/>
    <property type="molecule type" value="Genomic_DNA"/>
</dbReference>
<comment type="caution">
    <text evidence="1">The sequence shown here is derived from an EMBL/GenBank/DDBJ whole genome shotgun (WGS) entry which is preliminary data.</text>
</comment>